<evidence type="ECO:0000313" key="2">
    <source>
        <dbReference type="EMBL" id="KAF9060601.1"/>
    </source>
</evidence>
<feature type="transmembrane region" description="Helical" evidence="1">
    <location>
        <begin position="149"/>
        <end position="174"/>
    </location>
</feature>
<keyword evidence="1" id="KW-0472">Membrane</keyword>
<feature type="transmembrane region" description="Helical" evidence="1">
    <location>
        <begin position="180"/>
        <end position="201"/>
    </location>
</feature>
<protein>
    <submittedName>
        <fullName evidence="2">Uncharacterized protein</fullName>
    </submittedName>
</protein>
<feature type="transmembrane region" description="Helical" evidence="1">
    <location>
        <begin position="83"/>
        <end position="105"/>
    </location>
</feature>
<comment type="caution">
    <text evidence="2">The sequence shown here is derived from an EMBL/GenBank/DDBJ whole genome shotgun (WGS) entry which is preliminary data.</text>
</comment>
<sequence>MSRSEHSQNEGNSRKNFCLAVQVEENTIHLNYELPPLVKALKKGFETFLMAACIASILLATTAAIIFGTISRDSSLQARRKDLLLALSYIAISFNISATINALCVMDRLAALPISARGRTGRNHLPELKSRPLTAILRAFDGKKGLMRFLYVSWMFSFSFGIIFDFLQLVLYAWNVETLGVKIAVTIAVIFSALPFAVYIFTHFLPKPTSIDSTA</sequence>
<proteinExistence type="predicted"/>
<feature type="transmembrane region" description="Helical" evidence="1">
    <location>
        <begin position="48"/>
        <end position="71"/>
    </location>
</feature>
<keyword evidence="3" id="KW-1185">Reference proteome</keyword>
<dbReference type="EMBL" id="JADNRY010000235">
    <property type="protein sequence ID" value="KAF9060601.1"/>
    <property type="molecule type" value="Genomic_DNA"/>
</dbReference>
<dbReference type="AlphaFoldDB" id="A0A9P5TZ91"/>
<dbReference type="OrthoDB" id="3225366at2759"/>
<name>A0A9P5TZ91_9AGAR</name>
<accession>A0A9P5TZ91</accession>
<dbReference type="Proteomes" id="UP000772434">
    <property type="component" value="Unassembled WGS sequence"/>
</dbReference>
<keyword evidence="1" id="KW-1133">Transmembrane helix</keyword>
<keyword evidence="1" id="KW-0812">Transmembrane</keyword>
<gene>
    <name evidence="2" type="ORF">BDP27DRAFT_1339379</name>
</gene>
<reference evidence="2" key="1">
    <citation type="submission" date="2020-11" db="EMBL/GenBank/DDBJ databases">
        <authorList>
            <consortium name="DOE Joint Genome Institute"/>
            <person name="Ahrendt S."/>
            <person name="Riley R."/>
            <person name="Andreopoulos W."/>
            <person name="Labutti K."/>
            <person name="Pangilinan J."/>
            <person name="Ruiz-Duenas F.J."/>
            <person name="Barrasa J.M."/>
            <person name="Sanchez-Garcia M."/>
            <person name="Camarero S."/>
            <person name="Miyauchi S."/>
            <person name="Serrano A."/>
            <person name="Linde D."/>
            <person name="Babiker R."/>
            <person name="Drula E."/>
            <person name="Ayuso-Fernandez I."/>
            <person name="Pacheco R."/>
            <person name="Padilla G."/>
            <person name="Ferreira P."/>
            <person name="Barriuso J."/>
            <person name="Kellner H."/>
            <person name="Castanera R."/>
            <person name="Alfaro M."/>
            <person name="Ramirez L."/>
            <person name="Pisabarro A.G."/>
            <person name="Kuo A."/>
            <person name="Tritt A."/>
            <person name="Lipzen A."/>
            <person name="He G."/>
            <person name="Yan M."/>
            <person name="Ng V."/>
            <person name="Cullen D."/>
            <person name="Martin F."/>
            <person name="Rosso M.-N."/>
            <person name="Henrissat B."/>
            <person name="Hibbett D."/>
            <person name="Martinez A.T."/>
            <person name="Grigoriev I.V."/>
        </authorList>
    </citation>
    <scope>NUCLEOTIDE SEQUENCE</scope>
    <source>
        <strain evidence="2">AH 40177</strain>
    </source>
</reference>
<evidence type="ECO:0000256" key="1">
    <source>
        <dbReference type="SAM" id="Phobius"/>
    </source>
</evidence>
<evidence type="ECO:0000313" key="3">
    <source>
        <dbReference type="Proteomes" id="UP000772434"/>
    </source>
</evidence>
<organism evidence="2 3">
    <name type="scientific">Rhodocollybia butyracea</name>
    <dbReference type="NCBI Taxonomy" id="206335"/>
    <lineage>
        <taxon>Eukaryota</taxon>
        <taxon>Fungi</taxon>
        <taxon>Dikarya</taxon>
        <taxon>Basidiomycota</taxon>
        <taxon>Agaricomycotina</taxon>
        <taxon>Agaricomycetes</taxon>
        <taxon>Agaricomycetidae</taxon>
        <taxon>Agaricales</taxon>
        <taxon>Marasmiineae</taxon>
        <taxon>Omphalotaceae</taxon>
        <taxon>Rhodocollybia</taxon>
    </lineage>
</organism>